<dbReference type="EMBL" id="PQWO01000010">
    <property type="protein sequence ID" value="PZD72404.1"/>
    <property type="molecule type" value="Genomic_DNA"/>
</dbReference>
<dbReference type="PANTHER" id="PTHR30383">
    <property type="entry name" value="THIOESTERASE 1/PROTEASE 1/LYSOPHOSPHOLIPASE L1"/>
    <property type="match status" value="1"/>
</dbReference>
<reference evidence="2 3" key="1">
    <citation type="journal article" date="2018" name="Sci. Rep.">
        <title>A novel species of the marine cyanobacterium Acaryochloris with a unique pigment content and lifestyle.</title>
        <authorList>
            <person name="Partensky F."/>
            <person name="Six C."/>
            <person name="Ratin M."/>
            <person name="Garczarek L."/>
            <person name="Vaulot D."/>
            <person name="Probert I."/>
            <person name="Calteau A."/>
            <person name="Gourvil P."/>
            <person name="Marie D."/>
            <person name="Grebert T."/>
            <person name="Bouchier C."/>
            <person name="Le Panse S."/>
            <person name="Gachenot M."/>
            <person name="Rodriguez F."/>
            <person name="Garrido J.L."/>
        </authorList>
    </citation>
    <scope>NUCLEOTIDE SEQUENCE [LARGE SCALE GENOMIC DNA]</scope>
    <source>
        <strain evidence="2 3">RCC1774</strain>
    </source>
</reference>
<feature type="domain" description="SGNH hydrolase-type esterase" evidence="1">
    <location>
        <begin position="39"/>
        <end position="214"/>
    </location>
</feature>
<gene>
    <name evidence="2" type="primary">cesA</name>
    <name evidence="2" type="ORF">C1752_03541</name>
</gene>
<dbReference type="SUPFAM" id="SSF51120">
    <property type="entry name" value="beta-Roll"/>
    <property type="match status" value="1"/>
</dbReference>
<name>A0A2W1JQK7_9CYAN</name>
<dbReference type="SUPFAM" id="SSF52266">
    <property type="entry name" value="SGNH hydrolase"/>
    <property type="match status" value="1"/>
</dbReference>
<protein>
    <submittedName>
        <fullName evidence="2">Multidomain esterase</fullName>
    </submittedName>
</protein>
<dbReference type="Gene3D" id="3.40.50.1110">
    <property type="entry name" value="SGNH hydrolase"/>
    <property type="match status" value="1"/>
</dbReference>
<dbReference type="InterPro" id="IPR001343">
    <property type="entry name" value="Hemolysn_Ca-bd"/>
</dbReference>
<dbReference type="PANTHER" id="PTHR30383:SF5">
    <property type="entry name" value="SGNH HYDROLASE-TYPE ESTERASE DOMAIN-CONTAINING PROTEIN"/>
    <property type="match status" value="1"/>
</dbReference>
<sequence>MNGGGGIDTTDYSEAVSSVNVDLTAGTTTITSPIRLMPLGDSITEGLETDPDGGYRIPLWNSFVSDGFDIDFVGSLQTGPPTIDVDHEGHRGFRIDEIADSVDDWLSTAQPDTILLMIGTNDILGNFDLENAPDRLSSLIDQITAQAPDADLFVSSIAPGERAVDDTQQTIDFNAAIQPIIEAKGGNVTFVDINSQLSLSDLIDEIHPNAVGYEKIADAWYEAIADEISSNNIIEQDTLNSIENVIGSTFRDTLTGNNGANLLTGGEGSDVLTGNGGGDSFVYTALSEGGDTITDFGSDDFFQISAAAFGGGLTSGVALSTIASAAGSFVSGTSPSPLGSSANFLYDTSDPNQGVLRFDSDGTGSSSSSILATLTGAPGLTADQFILV</sequence>
<evidence type="ECO:0000259" key="1">
    <source>
        <dbReference type="Pfam" id="PF13472"/>
    </source>
</evidence>
<dbReference type="Pfam" id="PF00353">
    <property type="entry name" value="HemolysinCabind"/>
    <property type="match status" value="1"/>
</dbReference>
<proteinExistence type="predicted"/>
<organism evidence="2 3">
    <name type="scientific">Acaryochloris thomasi RCC1774</name>
    <dbReference type="NCBI Taxonomy" id="1764569"/>
    <lineage>
        <taxon>Bacteria</taxon>
        <taxon>Bacillati</taxon>
        <taxon>Cyanobacteriota</taxon>
        <taxon>Cyanophyceae</taxon>
        <taxon>Acaryochloridales</taxon>
        <taxon>Acaryochloridaceae</taxon>
        <taxon>Acaryochloris</taxon>
        <taxon>Acaryochloris thomasi</taxon>
    </lineage>
</organism>
<accession>A0A2W1JQK7</accession>
<evidence type="ECO:0000313" key="2">
    <source>
        <dbReference type="EMBL" id="PZD72404.1"/>
    </source>
</evidence>
<dbReference type="CDD" id="cd01833">
    <property type="entry name" value="XynB_like"/>
    <property type="match status" value="1"/>
</dbReference>
<keyword evidence="3" id="KW-1185">Reference proteome</keyword>
<dbReference type="InterPro" id="IPR011049">
    <property type="entry name" value="Serralysin-like_metalloprot_C"/>
</dbReference>
<dbReference type="GO" id="GO:0005509">
    <property type="term" value="F:calcium ion binding"/>
    <property type="evidence" value="ECO:0007669"/>
    <property type="project" value="InterPro"/>
</dbReference>
<dbReference type="InterPro" id="IPR051532">
    <property type="entry name" value="Ester_Hydrolysis_Enzymes"/>
</dbReference>
<dbReference type="InterPro" id="IPR036514">
    <property type="entry name" value="SGNH_hydro_sf"/>
</dbReference>
<dbReference type="Pfam" id="PF13472">
    <property type="entry name" value="Lipase_GDSL_2"/>
    <property type="match status" value="1"/>
</dbReference>
<evidence type="ECO:0000313" key="3">
    <source>
        <dbReference type="Proteomes" id="UP000248857"/>
    </source>
</evidence>
<dbReference type="Proteomes" id="UP000248857">
    <property type="component" value="Unassembled WGS sequence"/>
</dbReference>
<dbReference type="InterPro" id="IPR013830">
    <property type="entry name" value="SGNH_hydro"/>
</dbReference>
<dbReference type="GO" id="GO:0004622">
    <property type="term" value="F:phosphatidylcholine lysophospholipase activity"/>
    <property type="evidence" value="ECO:0007669"/>
    <property type="project" value="TreeGrafter"/>
</dbReference>
<dbReference type="AlphaFoldDB" id="A0A2W1JQK7"/>
<comment type="caution">
    <text evidence="2">The sequence shown here is derived from an EMBL/GenBank/DDBJ whole genome shotgun (WGS) entry which is preliminary data.</text>
</comment>